<feature type="transmembrane region" description="Helical" evidence="1">
    <location>
        <begin position="185"/>
        <end position="201"/>
    </location>
</feature>
<feature type="transmembrane region" description="Helical" evidence="1">
    <location>
        <begin position="272"/>
        <end position="292"/>
    </location>
</feature>
<reference evidence="2 3" key="1">
    <citation type="submission" date="2017-09" db="EMBL/GenBank/DDBJ databases">
        <title>Depth-based differentiation of microbial function through sediment-hosted aquifers and enrichment of novel symbionts in the deep terrestrial subsurface.</title>
        <authorList>
            <person name="Probst A.J."/>
            <person name="Ladd B."/>
            <person name="Jarett J.K."/>
            <person name="Geller-Mcgrath D.E."/>
            <person name="Sieber C.M."/>
            <person name="Emerson J.B."/>
            <person name="Anantharaman K."/>
            <person name="Thomas B.C."/>
            <person name="Malmstrom R."/>
            <person name="Stieglmeier M."/>
            <person name="Klingl A."/>
            <person name="Woyke T."/>
            <person name="Ryan C.M."/>
            <person name="Banfield J.F."/>
        </authorList>
    </citation>
    <scope>NUCLEOTIDE SEQUENCE [LARGE SCALE GENOMIC DNA]</scope>
    <source>
        <strain evidence="2">CG11_big_fil_rev_8_21_14_0_20_36_8</strain>
    </source>
</reference>
<feature type="transmembrane region" description="Helical" evidence="1">
    <location>
        <begin position="321"/>
        <end position="341"/>
    </location>
</feature>
<dbReference type="Proteomes" id="UP000231056">
    <property type="component" value="Unassembled WGS sequence"/>
</dbReference>
<organism evidence="2 3">
    <name type="scientific">Candidatus Roizmanbacteria bacterium CG11_big_fil_rev_8_21_14_0_20_36_8</name>
    <dbReference type="NCBI Taxonomy" id="1974856"/>
    <lineage>
        <taxon>Bacteria</taxon>
        <taxon>Candidatus Roizmaniibacteriota</taxon>
    </lineage>
</organism>
<dbReference type="AlphaFoldDB" id="A0A2M6IUP7"/>
<keyword evidence="1" id="KW-0472">Membrane</keyword>
<feature type="transmembrane region" description="Helical" evidence="1">
    <location>
        <begin position="160"/>
        <end position="178"/>
    </location>
</feature>
<comment type="caution">
    <text evidence="2">The sequence shown here is derived from an EMBL/GenBank/DDBJ whole genome shotgun (WGS) entry which is preliminary data.</text>
</comment>
<evidence type="ECO:0000313" key="2">
    <source>
        <dbReference type="EMBL" id="PIQ73649.1"/>
    </source>
</evidence>
<evidence type="ECO:0000256" key="1">
    <source>
        <dbReference type="SAM" id="Phobius"/>
    </source>
</evidence>
<keyword evidence="1" id="KW-1133">Transmembrane helix</keyword>
<feature type="transmembrane region" description="Helical" evidence="1">
    <location>
        <begin position="207"/>
        <end position="227"/>
    </location>
</feature>
<protein>
    <submittedName>
        <fullName evidence="2">Uncharacterized protein</fullName>
    </submittedName>
</protein>
<feature type="transmembrane region" description="Helical" evidence="1">
    <location>
        <begin position="75"/>
        <end position="91"/>
    </location>
</feature>
<name>A0A2M6IUP7_9BACT</name>
<proteinExistence type="predicted"/>
<dbReference type="EMBL" id="PCVM01000031">
    <property type="protein sequence ID" value="PIQ73649.1"/>
    <property type="molecule type" value="Genomic_DNA"/>
</dbReference>
<feature type="transmembrane region" description="Helical" evidence="1">
    <location>
        <begin position="234"/>
        <end position="266"/>
    </location>
</feature>
<evidence type="ECO:0000313" key="3">
    <source>
        <dbReference type="Proteomes" id="UP000231056"/>
    </source>
</evidence>
<accession>A0A2M6IUP7</accession>
<feature type="transmembrane region" description="Helical" evidence="1">
    <location>
        <begin position="134"/>
        <end position="154"/>
    </location>
</feature>
<sequence>MSVSVGWYEVTILSMLEIPPPAAKIYAPNSNKNINNKKDINLTIFTYIMTLYTDKIISIIDYNKTMKLITSNKKVVLLMLLIIFYIAIRSIHFENYLNFSSEQASFSLEALRIWRAKSIEFIGPPISLRMGARYLFQGSITYYFMIPFLIFGKLDPVNSSYLFMIFGAFSVIPLFYGTRLLTNEKVAIIMVILFSFFPLYIDYSRFFWNPTAQFILTPYLVLLLGIYEKYNKRLMLILIGMMMGLLLLFHYQFALTIVGVLFYYLFFKKISLLKFANIFIGLLIGVSPMIIFELRNNFYNTQTLLLFTQNKSQVFEDKFSFVYTMHYYLSGSLFLFTIILYKLRKLLNTALIGLFILIIVIFSLIKYSKLPSHGFGMAKDWNIMMEKKTYKIIKQQNITNYNIVNLGYDTVSTVQKYLHEVDGKSFNYNDYYQNKYLYVISEEEEFMGNPAYEVNTFKPSVVVDKWPINTRYKLYLLRKI</sequence>
<gene>
    <name evidence="2" type="ORF">COV58_01375</name>
</gene>
<feature type="transmembrane region" description="Helical" evidence="1">
    <location>
        <begin position="347"/>
        <end position="365"/>
    </location>
</feature>
<keyword evidence="1" id="KW-0812">Transmembrane</keyword>